<proteinExistence type="predicted"/>
<feature type="transmembrane region" description="Helical" evidence="5">
    <location>
        <begin position="196"/>
        <end position="216"/>
    </location>
</feature>
<feature type="transmembrane region" description="Helical" evidence="5">
    <location>
        <begin position="105"/>
        <end position="131"/>
    </location>
</feature>
<sequence length="447" mass="49626">MLKIQSSQPLWLKLLPKTLALKLINKKELVVVINNGAWLLFDKLVRLLLGLLVSAWVARYLGPAQFGELSYVLAYLAFFQTVSILGMDGIIVRDIARDNNKAGEILGTAFVLRLAVGTVCWLIAVGGMIIVNGWQDRSVYITALAGAILIFQAVDTIDLWFQSQSQSRRTVIAKLFSYFISNGIKVALILSKAPLIAFAVVVALETLISAIALIYAYRKFPCGNSWIYLKKKASGIINESWPFILSGLSIAIYMRIDQIMIKEFLTDADLGIYAAVLPLATLWSFIPVTLSVSLAPLVARMKQQGENEYWDCLSNIFRIFAMQAWIISVPIALLSNTIINVLLGQEYRGGTIVLSIVVFSNVFISMGVAQSLWILNERKSKISLYRTVIGAVVCVVSNLIMIPRFGITGAAISALLAQAFSSFLANFVLCRKIFYMQFFSLFLIKFK</sequence>
<comment type="subcellular location">
    <subcellularLocation>
        <location evidence="1">Membrane</location>
        <topology evidence="1">Multi-pass membrane protein</topology>
    </subcellularLocation>
</comment>
<dbReference type="Pfam" id="PF01943">
    <property type="entry name" value="Polysacc_synt"/>
    <property type="match status" value="1"/>
</dbReference>
<organism evidence="6 7">
    <name type="scientific">Citrobacter telavivensis</name>
    <dbReference type="NCBI Taxonomy" id="2653932"/>
    <lineage>
        <taxon>Bacteria</taxon>
        <taxon>Pseudomonadati</taxon>
        <taxon>Pseudomonadota</taxon>
        <taxon>Gammaproteobacteria</taxon>
        <taxon>Enterobacterales</taxon>
        <taxon>Enterobacteriaceae</taxon>
        <taxon>Citrobacter</taxon>
    </lineage>
</organism>
<dbReference type="GO" id="GO:0016020">
    <property type="term" value="C:membrane"/>
    <property type="evidence" value="ECO:0007669"/>
    <property type="project" value="UniProtKB-SubCell"/>
</dbReference>
<dbReference type="PANTHER" id="PTHR43424">
    <property type="entry name" value="LOCUS PUTATIVE PROTEIN 1-RELATED"/>
    <property type="match status" value="1"/>
</dbReference>
<evidence type="ECO:0000256" key="5">
    <source>
        <dbReference type="SAM" id="Phobius"/>
    </source>
</evidence>
<feature type="transmembrane region" description="Helical" evidence="5">
    <location>
        <begin position="382"/>
        <end position="401"/>
    </location>
</feature>
<reference evidence="6 7" key="1">
    <citation type="submission" date="2019-10" db="EMBL/GenBank/DDBJ databases">
        <title>Characterization of a new Citrobacter species.</title>
        <authorList>
            <person name="Goncalves Ribeiro T."/>
            <person name="Izdebski R."/>
            <person name="Urbanowicz P."/>
            <person name="Carmeli Y."/>
            <person name="Gniadkowski M."/>
            <person name="Peixe L."/>
        </authorList>
    </citation>
    <scope>NUCLEOTIDE SEQUENCE [LARGE SCALE GENOMIC DNA]</scope>
    <source>
        <strain evidence="6 7">NMI7905_11</strain>
    </source>
</reference>
<comment type="caution">
    <text evidence="6">The sequence shown here is derived from an EMBL/GenBank/DDBJ whole genome shotgun (WGS) entry which is preliminary data.</text>
</comment>
<feature type="transmembrane region" description="Helical" evidence="5">
    <location>
        <begin position="276"/>
        <end position="298"/>
    </location>
</feature>
<dbReference type="InterPro" id="IPR052556">
    <property type="entry name" value="PolySynth_Transporter"/>
</dbReference>
<keyword evidence="7" id="KW-1185">Reference proteome</keyword>
<dbReference type="Proteomes" id="UP000475079">
    <property type="component" value="Unassembled WGS sequence"/>
</dbReference>
<feature type="transmembrane region" description="Helical" evidence="5">
    <location>
        <begin position="137"/>
        <end position="159"/>
    </location>
</feature>
<evidence type="ECO:0000313" key="6">
    <source>
        <dbReference type="EMBL" id="MPQ53964.1"/>
    </source>
</evidence>
<feature type="transmembrane region" description="Helical" evidence="5">
    <location>
        <begin position="44"/>
        <end position="61"/>
    </location>
</feature>
<feature type="transmembrane region" description="Helical" evidence="5">
    <location>
        <begin position="73"/>
        <end position="93"/>
    </location>
</feature>
<accession>A0A6L5EES9</accession>
<feature type="transmembrane region" description="Helical" evidence="5">
    <location>
        <begin position="407"/>
        <end position="429"/>
    </location>
</feature>
<evidence type="ECO:0000313" key="7">
    <source>
        <dbReference type="Proteomes" id="UP000475079"/>
    </source>
</evidence>
<dbReference type="CDD" id="cd13128">
    <property type="entry name" value="MATE_Wzx_like"/>
    <property type="match status" value="1"/>
</dbReference>
<dbReference type="InterPro" id="IPR002797">
    <property type="entry name" value="Polysacc_synth"/>
</dbReference>
<dbReference type="AlphaFoldDB" id="A0A6L5EES9"/>
<name>A0A6L5EES9_9ENTR</name>
<protein>
    <submittedName>
        <fullName evidence="6">Oligosaccharide flippase family protein</fullName>
    </submittedName>
</protein>
<evidence type="ECO:0000256" key="1">
    <source>
        <dbReference type="ARBA" id="ARBA00004141"/>
    </source>
</evidence>
<feature type="transmembrane region" description="Helical" evidence="5">
    <location>
        <begin position="236"/>
        <end position="256"/>
    </location>
</feature>
<dbReference type="RefSeq" id="WP_152403725.1">
    <property type="nucleotide sequence ID" value="NZ_WHIY01000022.1"/>
</dbReference>
<evidence type="ECO:0000256" key="4">
    <source>
        <dbReference type="ARBA" id="ARBA00023136"/>
    </source>
</evidence>
<evidence type="ECO:0000256" key="2">
    <source>
        <dbReference type="ARBA" id="ARBA00022692"/>
    </source>
</evidence>
<dbReference type="PANTHER" id="PTHR43424:SF1">
    <property type="entry name" value="LOCUS PUTATIVE PROTEIN 1-RELATED"/>
    <property type="match status" value="1"/>
</dbReference>
<feature type="transmembrane region" description="Helical" evidence="5">
    <location>
        <begin position="351"/>
        <end position="375"/>
    </location>
</feature>
<keyword evidence="3 5" id="KW-1133">Transmembrane helix</keyword>
<feature type="transmembrane region" description="Helical" evidence="5">
    <location>
        <begin position="319"/>
        <end position="339"/>
    </location>
</feature>
<dbReference type="EMBL" id="WHIY01000022">
    <property type="protein sequence ID" value="MPQ53964.1"/>
    <property type="molecule type" value="Genomic_DNA"/>
</dbReference>
<gene>
    <name evidence="6" type="ORF">GBB84_24050</name>
</gene>
<keyword evidence="2 5" id="KW-0812">Transmembrane</keyword>
<keyword evidence="4 5" id="KW-0472">Membrane</keyword>
<evidence type="ECO:0000256" key="3">
    <source>
        <dbReference type="ARBA" id="ARBA00022989"/>
    </source>
</evidence>